<accession>A0AA48M2Q4</accession>
<dbReference type="Gene3D" id="3.40.50.2000">
    <property type="entry name" value="Glycogen Phosphorylase B"/>
    <property type="match status" value="1"/>
</dbReference>
<organism evidence="1">
    <name type="scientific">freshwater sediment metagenome</name>
    <dbReference type="NCBI Taxonomy" id="556182"/>
    <lineage>
        <taxon>unclassified sequences</taxon>
        <taxon>metagenomes</taxon>
        <taxon>ecological metagenomes</taxon>
    </lineage>
</organism>
<dbReference type="EMBL" id="OY288114">
    <property type="protein sequence ID" value="CAJ0865934.1"/>
    <property type="molecule type" value="Genomic_DNA"/>
</dbReference>
<sequence length="1029" mass="116413">MRLGVAGAVQHYEAGVRLSREALHWIGRQFLSPRRFVDAAWYSRRYSIARPADAYRHFMKQGWKLGFQPNPFFDVAWYRNKYGCRGNPLLDYIRRGGRNPHPLFDVRWYLRAYPDVAAHRTDALLHFLEHGRYERRRPNFLFDPQWYAANYDWRGGGDDPFLHYIEEGAAARLHPHPLFDAGWYNDNNPGALREGRCALTHFLEEGALNGRSPHPLFDADWYLKTYPDVAQAKINPLIHYLRSGADELRDPHPHFQTRWYYAAYPEARETNALLHYRAFGHSRAGPNVVFDPLWYRRKYGHLIPDSQPPFEHFLKTGRYVGLRPGPFFDPQTYSARNSAAVRQIDATALFLDETRRDWVVESPAMRRPLAPPLVISPAAPAKILFPPAFARSFFSRRKIGVGSRRKPRIAVHLHIFYLDLAPRFASSLALIPFPFDLHVTVVEPGSENQVRAIFSRVSQLDRLEITCTENRGRDIAPFIVACGEALAEYDFILHLHTKKSPHNRRLSAWLDYLLEQLLGSAENIKSIIDAFDARADLGVLYPVPYAPLHPFMRLGGNAAAIESLSARLGVRAEQLSPLLYSSFPSGSMLWMRGTVMRRINRLGLTFDDFPVEAGQDDGTLAHAIERLFPVFASEEGLDAVPFIRGDGAFDENGAWTAPATLECDVVILDHNLGGGASKFFEMSLPDYLEGNARVVRLYRDHTLGRSICEEIREDSTRFFILPAGETLGESLRRFRTREVVINSLYGLNAEIGGIIAALDIMKKSAGVVLRLMTHDFLLACPSQHLLDFELTYCGLPPVEDDRCRQCAQCNENIDPSWRRSFQLTTWRLQSQALIDLCDEIRFFDPSGVEILSRVLEIPMRPRRMVSHSRAGALRRVEIANRDRLTIGILGTLTYVKGVNVVNELAAYIRRNALDAEIVVIGDVRAAVDPSVRVHGAYDAASLPNIIESTGVNIVFISSVVPETFCYTLSEAMDMSLAVVCFDLGAQANRVRSYERGKVLPVGAAADEIYSTLSDCWRRFVAPAQVEVAS</sequence>
<dbReference type="Pfam" id="PF13692">
    <property type="entry name" value="Glyco_trans_1_4"/>
    <property type="match status" value="1"/>
</dbReference>
<dbReference type="Pfam" id="PF05045">
    <property type="entry name" value="RgpF"/>
    <property type="match status" value="1"/>
</dbReference>
<reference evidence="1" key="1">
    <citation type="submission" date="2023-07" db="EMBL/GenBank/DDBJ databases">
        <authorList>
            <person name="Pelsma A.J. K."/>
        </authorList>
    </citation>
    <scope>NUCLEOTIDE SEQUENCE</scope>
</reference>
<evidence type="ECO:0000313" key="1">
    <source>
        <dbReference type="EMBL" id="CAJ0865934.1"/>
    </source>
</evidence>
<dbReference type="SUPFAM" id="SSF53756">
    <property type="entry name" value="UDP-Glycosyltransferase/glycogen phosphorylase"/>
    <property type="match status" value="1"/>
</dbReference>
<protein>
    <submittedName>
        <fullName evidence="1">O-antigen biosynthesis protein</fullName>
    </submittedName>
</protein>
<name>A0AA48M2Q4_9ZZZZ</name>
<dbReference type="AlphaFoldDB" id="A0AA48M2Q4"/>
<dbReference type="InterPro" id="IPR007739">
    <property type="entry name" value="RgpF"/>
</dbReference>
<proteinExistence type="predicted"/>
<gene>
    <name evidence="1" type="primary">rfbC</name>
    <name evidence="1" type="ORF">AMST5_01812</name>
</gene>